<feature type="binding site" evidence="2">
    <location>
        <position position="210"/>
    </location>
    <ligand>
        <name>Zn(2+)</name>
        <dbReference type="ChEBI" id="CHEBI:29105"/>
    </ligand>
</feature>
<keyword evidence="2" id="KW-0573">Peptidoglycan synthesis</keyword>
<dbReference type="PANTHER" id="PTHR23135:SF7">
    <property type="entry name" value="LIPID II ISOGLUTAMINYL SYNTHASE (GLUTAMINE-HYDROLYZING) SUBUNIT MURT"/>
    <property type="match status" value="1"/>
</dbReference>
<organism evidence="5 6">
    <name type="scientific">Acetivibrio mesophilus</name>
    <dbReference type="NCBI Taxonomy" id="2487273"/>
    <lineage>
        <taxon>Bacteria</taxon>
        <taxon>Bacillati</taxon>
        <taxon>Bacillota</taxon>
        <taxon>Clostridia</taxon>
        <taxon>Eubacteriales</taxon>
        <taxon>Oscillospiraceae</taxon>
        <taxon>Acetivibrio</taxon>
    </lineage>
</organism>
<dbReference type="Pfam" id="PF08245">
    <property type="entry name" value="Mur_ligase_M"/>
    <property type="match status" value="1"/>
</dbReference>
<keyword evidence="2" id="KW-0067">ATP-binding</keyword>
<dbReference type="GO" id="GO:0009252">
    <property type="term" value="P:peptidoglycan biosynthetic process"/>
    <property type="evidence" value="ECO:0007669"/>
    <property type="project" value="UniProtKB-UniRule"/>
</dbReference>
<dbReference type="GO" id="GO:0016881">
    <property type="term" value="F:acid-amino acid ligase activity"/>
    <property type="evidence" value="ECO:0007669"/>
    <property type="project" value="InterPro"/>
</dbReference>
<comment type="subunit">
    <text evidence="2">Forms a heterodimer with GatD.</text>
</comment>
<sequence length="467" mass="52395">MNIRLTFTIIITKLLVFALRILKRGGTTLPGKVARKIYPDIIKVISKDYKIIMVTGTNGKTTTTRIIGKVLEENNIEYITNKSGANLVSGVITTFIDSVNIFGKSKASTALIEVDEAAFNVVTDYVQPDILVVTNFFRDQLDRFGELYTTLSNVRSGIEKSPNAKLVLNADDSLCASLGHNMDREVIYYGFSDEAYDNSNTVVNSDASICLYCKSKYEYSYQVYGHLGGFSCPDCGYMRPVSKVTCLKINELNTSYSDIVFSLSPIKESSEPVSYNARINLPGLYNIYNAMAAASLGHLLGFSADSLVKAMESFECGFGRMETIETDGKTIKVILVKNPTGFNQVLSYLLTEKQNTQIAFVINDRLADGTDISWLWDVDFEQLQQMQNKVSYFYTSGIRAEDMAVRLKYAGIYSDKIQIEKDYERLLNRALEATSEGQSLYILPTYTAMLEVRSLLKKKFGLKEFWK</sequence>
<dbReference type="InterPro" id="IPR013564">
    <property type="entry name" value="MurT_C"/>
</dbReference>
<comment type="catalytic activity">
    <reaction evidence="2">
        <text>beta-D-GlcNAc-(1-&gt;4)-Mur2Ac(oyl-L-Ala-gamma-D-Glu-L-Lys-D-Ala-D-Ala)-di-trans,octa-cis-undecaprenyl diphosphate + ATP = beta-D-GlcNAc-(1-&gt;4)-Mur2Ac(oyl-L-Ala-gamma-D-O-P-Glu-L-Lys-D-Ala-D-Ala)-di-trans,octa-cis-undecaprenyl diphosphate + ADP</text>
        <dbReference type="Rhea" id="RHEA:59488"/>
        <dbReference type="ChEBI" id="CHEBI:30616"/>
        <dbReference type="ChEBI" id="CHEBI:60033"/>
        <dbReference type="ChEBI" id="CHEBI:143132"/>
        <dbReference type="ChEBI" id="CHEBI:456216"/>
    </reaction>
</comment>
<keyword evidence="2" id="KW-0862">Zinc</keyword>
<feature type="domain" description="Lipid II isoglutaminyl synthase (glutamine-hydrolyzing) subunit MurT C-terminal" evidence="4">
    <location>
        <begin position="335"/>
        <end position="449"/>
    </location>
</feature>
<dbReference type="GO" id="GO:0140282">
    <property type="term" value="F:carbon-nitrogen ligase activity on lipid II"/>
    <property type="evidence" value="ECO:0007669"/>
    <property type="project" value="UniProtKB-UniRule"/>
</dbReference>
<evidence type="ECO:0000259" key="4">
    <source>
        <dbReference type="Pfam" id="PF08353"/>
    </source>
</evidence>
<evidence type="ECO:0000256" key="1">
    <source>
        <dbReference type="ARBA" id="ARBA00004752"/>
    </source>
</evidence>
<dbReference type="Pfam" id="PF08353">
    <property type="entry name" value="MurT_C"/>
    <property type="match status" value="1"/>
</dbReference>
<dbReference type="RefSeq" id="WP_069196276.1">
    <property type="nucleotide sequence ID" value="NZ_RLII01000002.1"/>
</dbReference>
<feature type="active site" evidence="2">
    <location>
        <position position="371"/>
    </location>
</feature>
<comment type="pathway">
    <text evidence="1 2">Cell wall biogenesis; peptidoglycan biosynthesis.</text>
</comment>
<evidence type="ECO:0000313" key="5">
    <source>
        <dbReference type="EMBL" id="RXE60360.1"/>
    </source>
</evidence>
<dbReference type="Gene3D" id="3.40.1190.10">
    <property type="entry name" value="Mur-like, catalytic domain"/>
    <property type="match status" value="1"/>
</dbReference>
<gene>
    <name evidence="2" type="primary">murT</name>
    <name evidence="5" type="ORF">EFD62_03450</name>
</gene>
<dbReference type="SUPFAM" id="SSF53623">
    <property type="entry name" value="MurD-like peptide ligases, catalytic domain"/>
    <property type="match status" value="1"/>
</dbReference>
<proteinExistence type="inferred from homology"/>
<dbReference type="EMBL" id="RLII01000002">
    <property type="protein sequence ID" value="RXE60360.1"/>
    <property type="molecule type" value="Genomic_DNA"/>
</dbReference>
<name>A0A4Q0I7L1_9FIRM</name>
<dbReference type="PANTHER" id="PTHR23135">
    <property type="entry name" value="MUR LIGASE FAMILY MEMBER"/>
    <property type="match status" value="1"/>
</dbReference>
<dbReference type="AlphaFoldDB" id="A0A4Q0I7L1"/>
<comment type="caution">
    <text evidence="5">The sequence shown here is derived from an EMBL/GenBank/DDBJ whole genome shotgun (WGS) entry which is preliminary data.</text>
</comment>
<feature type="binding site" evidence="2">
    <location>
        <position position="213"/>
    </location>
    <ligand>
        <name>Zn(2+)</name>
        <dbReference type="ChEBI" id="CHEBI:29105"/>
    </ligand>
</feature>
<dbReference type="Proteomes" id="UP000289166">
    <property type="component" value="Unassembled WGS sequence"/>
</dbReference>
<protein>
    <recommendedName>
        <fullName evidence="2">Lipid II isoglutaminyl synthase (glutamine-hydrolyzing) subunit MurT</fullName>
        <ecNumber evidence="2">6.3.5.13</ecNumber>
    </recommendedName>
</protein>
<comment type="catalytic activity">
    <reaction evidence="2">
        <text>beta-D-GlcNAc-(1-&gt;4)-Mur2Ac(oyl-L-Ala-gamma-D-O-P-Glu-L-Lys-D-Ala-D-Ala)-di-trans,octa-cis-undecaprenyl diphosphate + NH4(+) = beta-D-GlcNAc-(1-&gt;4)-Mur2Ac(oyl-L-Ala-D-isoglutaminyl-L-Lys-D-Ala-D-Ala)-di-trans,octa-cis-undecaprenyl diphosphate + phosphate + H(+)</text>
        <dbReference type="Rhea" id="RHEA:57932"/>
        <dbReference type="ChEBI" id="CHEBI:15378"/>
        <dbReference type="ChEBI" id="CHEBI:28938"/>
        <dbReference type="ChEBI" id="CHEBI:43474"/>
        <dbReference type="ChEBI" id="CHEBI:62233"/>
        <dbReference type="ChEBI" id="CHEBI:143132"/>
    </reaction>
</comment>
<keyword evidence="2" id="KW-0479">Metal-binding</keyword>
<dbReference type="OrthoDB" id="9803907at2"/>
<evidence type="ECO:0000259" key="3">
    <source>
        <dbReference type="Pfam" id="PF08245"/>
    </source>
</evidence>
<keyword evidence="2" id="KW-0961">Cell wall biogenesis/degradation</keyword>
<keyword evidence="2" id="KW-0547">Nucleotide-binding</keyword>
<dbReference type="GO" id="GO:0008360">
    <property type="term" value="P:regulation of cell shape"/>
    <property type="evidence" value="ECO:0007669"/>
    <property type="project" value="UniProtKB-KW"/>
</dbReference>
<feature type="binding site" evidence="2">
    <location>
        <position position="232"/>
    </location>
    <ligand>
        <name>Zn(2+)</name>
        <dbReference type="ChEBI" id="CHEBI:29105"/>
    </ligand>
</feature>
<dbReference type="EC" id="6.3.5.13" evidence="2"/>
<dbReference type="InterPro" id="IPR043703">
    <property type="entry name" value="Lipid_II_synth_MurT"/>
</dbReference>
<evidence type="ECO:0000256" key="2">
    <source>
        <dbReference type="HAMAP-Rule" id="MF_02214"/>
    </source>
</evidence>
<dbReference type="UniPathway" id="UPA00219"/>
<dbReference type="InterPro" id="IPR036565">
    <property type="entry name" value="Mur-like_cat_sf"/>
</dbReference>
<keyword evidence="2" id="KW-0436">Ligase</keyword>
<reference evidence="6" key="1">
    <citation type="submission" date="2018-11" db="EMBL/GenBank/DDBJ databases">
        <title>Genome sequencing of a novel mesophilic and cellulolytic organism within the genus Hungateiclostridium.</title>
        <authorList>
            <person name="Rettenmaier R."/>
            <person name="Liebl W."/>
            <person name="Zverlov V."/>
        </authorList>
    </citation>
    <scope>NUCLEOTIDE SEQUENCE [LARGE SCALE GENOMIC DNA]</scope>
    <source>
        <strain evidence="6">N2K1</strain>
    </source>
</reference>
<comment type="function">
    <text evidence="2">The lipid II isoglutaminyl synthase complex catalyzes the formation of alpha-D-isoglutamine in the cell wall lipid II stem peptide. The MurT subunit catalyzes the ATP-dependent amidation of D-glutamate residue of lipid II, converting it to an isoglutamine residue.</text>
</comment>
<feature type="binding site" evidence="2">
    <location>
        <position position="235"/>
    </location>
    <ligand>
        <name>Zn(2+)</name>
        <dbReference type="ChEBI" id="CHEBI:29105"/>
    </ligand>
</feature>
<evidence type="ECO:0000313" key="6">
    <source>
        <dbReference type="Proteomes" id="UP000289166"/>
    </source>
</evidence>
<dbReference type="InterPro" id="IPR013221">
    <property type="entry name" value="Mur_ligase_cen"/>
</dbReference>
<comment type="catalytic activity">
    <reaction evidence="2">
        <text>beta-D-GlcNAc-(1-&gt;4)-Mur2Ac(oyl-L-Ala-gamma-D-Glu-L-Lys-D-Ala-D-Ala)-di-trans,octa-cis-undecaprenyl diphosphate + L-glutamine + ATP + H2O = beta-D-GlcNAc-(1-&gt;4)-Mur2Ac(oyl-L-Ala-D-isoglutaminyl-L-Lys-D-Ala-D-Ala)-di-trans,octa-cis-undecaprenyl diphosphate + L-glutamate + ADP + phosphate + H(+)</text>
        <dbReference type="Rhea" id="RHEA:57928"/>
        <dbReference type="ChEBI" id="CHEBI:15377"/>
        <dbReference type="ChEBI" id="CHEBI:15378"/>
        <dbReference type="ChEBI" id="CHEBI:29985"/>
        <dbReference type="ChEBI" id="CHEBI:30616"/>
        <dbReference type="ChEBI" id="CHEBI:43474"/>
        <dbReference type="ChEBI" id="CHEBI:58359"/>
        <dbReference type="ChEBI" id="CHEBI:60033"/>
        <dbReference type="ChEBI" id="CHEBI:62233"/>
        <dbReference type="ChEBI" id="CHEBI:456216"/>
        <dbReference type="EC" id="6.3.5.13"/>
    </reaction>
</comment>
<dbReference type="HAMAP" id="MF_02214">
    <property type="entry name" value="Lipid_II_synth_MurT"/>
    <property type="match status" value="1"/>
</dbReference>
<keyword evidence="6" id="KW-1185">Reference proteome</keyword>
<accession>A0A4Q0I7L1</accession>
<comment type="similarity">
    <text evidence="2">Belongs to the MurCDEF family. MurT subfamily.</text>
</comment>
<feature type="domain" description="Mur ligase central" evidence="3">
    <location>
        <begin position="54"/>
        <end position="221"/>
    </location>
</feature>
<dbReference type="GO" id="GO:0005524">
    <property type="term" value="F:ATP binding"/>
    <property type="evidence" value="ECO:0007669"/>
    <property type="project" value="UniProtKB-UniRule"/>
</dbReference>
<dbReference type="GO" id="GO:0008270">
    <property type="term" value="F:zinc ion binding"/>
    <property type="evidence" value="ECO:0007669"/>
    <property type="project" value="UniProtKB-UniRule"/>
</dbReference>
<dbReference type="GO" id="GO:0071555">
    <property type="term" value="P:cell wall organization"/>
    <property type="evidence" value="ECO:0007669"/>
    <property type="project" value="UniProtKB-KW"/>
</dbReference>
<keyword evidence="2" id="KW-0133">Cell shape</keyword>